<dbReference type="Gene3D" id="1.25.40.10">
    <property type="entry name" value="Tetratricopeptide repeat domain"/>
    <property type="match status" value="1"/>
</dbReference>
<dbReference type="InterPro" id="IPR011990">
    <property type="entry name" value="TPR-like_helical_dom_sf"/>
</dbReference>
<protein>
    <submittedName>
        <fullName evidence="1">Uncharacterized protein</fullName>
    </submittedName>
</protein>
<comment type="caution">
    <text evidence="1">The sequence shown here is derived from an EMBL/GenBank/DDBJ whole genome shotgun (WGS) entry which is preliminary data.</text>
</comment>
<name>A0A8H7Y761_PSICU</name>
<dbReference type="OrthoDB" id="3217196at2759"/>
<gene>
    <name evidence="1" type="ORF">JR316_000354</name>
</gene>
<dbReference type="SUPFAM" id="SSF81901">
    <property type="entry name" value="HCP-like"/>
    <property type="match status" value="1"/>
</dbReference>
<sequence>MDLRPVGFPTLFLELSKLANTLKIRYDQRGDMRDLEEAMYLLRQALEFVPVPHPDRPQYLFYLAEALYSHIQPKRYEDFKEEDDVIADEMAALCREALELPPPPKFPLNRLRLFDILRAGLHARILRSGGLASSELDELISIYRERVKFGPPSSFMKLHIELAVFLFLRYDKRGELRDNDECLPICRRALGILDEANPMLHPILHHLISLFARSLLVQFKKEGDPNDLEEGISFSRKMIQIGLPPHVDQTEFLTGLAALLFARYKLTCNTSDFEESLSLYKRALDPDLNSSFISAIMLNNYADVLLARFAKHGHRKDLDQSISLYKRASNKSHPSEPSHSVSLRKLNDALGLRSVLDLDLAT</sequence>
<proteinExistence type="predicted"/>
<dbReference type="EMBL" id="JAFIQS010000001">
    <property type="protein sequence ID" value="KAG5173697.1"/>
    <property type="molecule type" value="Genomic_DNA"/>
</dbReference>
<dbReference type="AlphaFoldDB" id="A0A8H7Y761"/>
<evidence type="ECO:0000313" key="1">
    <source>
        <dbReference type="EMBL" id="KAG5173697.1"/>
    </source>
</evidence>
<dbReference type="SUPFAM" id="SSF48452">
    <property type="entry name" value="TPR-like"/>
    <property type="match status" value="1"/>
</dbReference>
<reference evidence="1" key="1">
    <citation type="submission" date="2021-02" db="EMBL/GenBank/DDBJ databases">
        <title>Psilocybe cubensis genome.</title>
        <authorList>
            <person name="Mckernan K.J."/>
            <person name="Crawford S."/>
            <person name="Trippe A."/>
            <person name="Kane L.T."/>
            <person name="Mclaughlin S."/>
        </authorList>
    </citation>
    <scope>NUCLEOTIDE SEQUENCE [LARGE SCALE GENOMIC DNA]</scope>
    <source>
        <strain evidence="1">MGC-MH-2018</strain>
    </source>
</reference>
<organism evidence="1">
    <name type="scientific">Psilocybe cubensis</name>
    <name type="common">Psychedelic mushroom</name>
    <name type="synonym">Stropharia cubensis</name>
    <dbReference type="NCBI Taxonomy" id="181762"/>
    <lineage>
        <taxon>Eukaryota</taxon>
        <taxon>Fungi</taxon>
        <taxon>Dikarya</taxon>
        <taxon>Basidiomycota</taxon>
        <taxon>Agaricomycotina</taxon>
        <taxon>Agaricomycetes</taxon>
        <taxon>Agaricomycetidae</taxon>
        <taxon>Agaricales</taxon>
        <taxon>Agaricineae</taxon>
        <taxon>Strophariaceae</taxon>
        <taxon>Psilocybe</taxon>
    </lineage>
</organism>
<accession>A0A8H7Y761</accession>